<dbReference type="AlphaFoldDB" id="A0A0F9MWU3"/>
<comment type="caution">
    <text evidence="1">The sequence shown here is derived from an EMBL/GenBank/DDBJ whole genome shotgun (WGS) entry which is preliminary data.</text>
</comment>
<evidence type="ECO:0000313" key="1">
    <source>
        <dbReference type="EMBL" id="KKN11750.1"/>
    </source>
</evidence>
<dbReference type="SUPFAM" id="SSF51197">
    <property type="entry name" value="Clavaminate synthase-like"/>
    <property type="match status" value="1"/>
</dbReference>
<organism evidence="1">
    <name type="scientific">marine sediment metagenome</name>
    <dbReference type="NCBI Taxonomy" id="412755"/>
    <lineage>
        <taxon>unclassified sequences</taxon>
        <taxon>metagenomes</taxon>
        <taxon>ecological metagenomes</taxon>
    </lineage>
</organism>
<dbReference type="EMBL" id="LAZR01004103">
    <property type="protein sequence ID" value="KKN11750.1"/>
    <property type="molecule type" value="Genomic_DNA"/>
</dbReference>
<protein>
    <submittedName>
        <fullName evidence="1">Uncharacterized protein</fullName>
    </submittedName>
</protein>
<name>A0A0F9MWU3_9ZZZZ</name>
<reference evidence="1" key="1">
    <citation type="journal article" date="2015" name="Nature">
        <title>Complex archaea that bridge the gap between prokaryotes and eukaryotes.</title>
        <authorList>
            <person name="Spang A."/>
            <person name="Saw J.H."/>
            <person name="Jorgensen S.L."/>
            <person name="Zaremba-Niedzwiedzka K."/>
            <person name="Martijn J."/>
            <person name="Lind A.E."/>
            <person name="van Eijk R."/>
            <person name="Schleper C."/>
            <person name="Guy L."/>
            <person name="Ettema T.J."/>
        </authorList>
    </citation>
    <scope>NUCLEOTIDE SEQUENCE</scope>
</reference>
<gene>
    <name evidence="1" type="ORF">LCGC14_1023300</name>
</gene>
<accession>A0A0F9MWU3</accession>
<proteinExistence type="predicted"/>
<dbReference type="Gene3D" id="2.60.120.650">
    <property type="entry name" value="Cupin"/>
    <property type="match status" value="1"/>
</dbReference>
<sequence length="125" mass="14471">MSQQQFLDEYWQKKPLLIRQAFVDFESPISPEDLAGLACEPEIESRLIEENGEEGPWQVTQGPFSEEDFARLPATNWTMLVQDVDKHLPEFESVLAPFHFIPDWRRDDLMISYAPEHGTVGPHTE</sequence>